<dbReference type="Pfam" id="PF05209">
    <property type="entry name" value="MinC_N"/>
    <property type="match status" value="1"/>
</dbReference>
<dbReference type="GO" id="GO:0000902">
    <property type="term" value="P:cell morphogenesis"/>
    <property type="evidence" value="ECO:0007669"/>
    <property type="project" value="InterPro"/>
</dbReference>
<dbReference type="PANTHER" id="PTHR34108:SF1">
    <property type="entry name" value="SEPTUM SITE-DETERMINING PROTEIN MINC"/>
    <property type="match status" value="1"/>
</dbReference>
<organism evidence="9">
    <name type="scientific">Catillopecten margaritatus gill symbiont</name>
    <dbReference type="NCBI Taxonomy" id="3083288"/>
    <lineage>
        <taxon>Bacteria</taxon>
        <taxon>Pseudomonadati</taxon>
        <taxon>Pseudomonadota</taxon>
        <taxon>Gammaproteobacteria</taxon>
        <taxon>sulfur-oxidizing symbionts</taxon>
    </lineage>
</organism>
<evidence type="ECO:0000259" key="7">
    <source>
        <dbReference type="Pfam" id="PF03775"/>
    </source>
</evidence>
<dbReference type="InterPro" id="IPR036145">
    <property type="entry name" value="MinC_C_sf"/>
</dbReference>
<dbReference type="EMBL" id="CP138327">
    <property type="protein sequence ID" value="WXT99714.1"/>
    <property type="molecule type" value="Genomic_DNA"/>
</dbReference>
<dbReference type="InterPro" id="IPR016098">
    <property type="entry name" value="CAP/MinC_C"/>
</dbReference>
<comment type="subunit">
    <text evidence="6">Interacts with MinD and FtsZ.</text>
</comment>
<evidence type="ECO:0000256" key="1">
    <source>
        <dbReference type="ARBA" id="ARBA00006291"/>
    </source>
</evidence>
<dbReference type="Gene3D" id="2.160.20.70">
    <property type="match status" value="1"/>
</dbReference>
<dbReference type="GO" id="GO:1901891">
    <property type="term" value="P:regulation of cell septum assembly"/>
    <property type="evidence" value="ECO:0007669"/>
    <property type="project" value="InterPro"/>
</dbReference>
<dbReference type="InterPro" id="IPR013033">
    <property type="entry name" value="MinC"/>
</dbReference>
<dbReference type="Gene3D" id="3.30.70.260">
    <property type="match status" value="1"/>
</dbReference>
<accession>A0AAU6PFB1</accession>
<keyword evidence="2 6" id="KW-0132">Cell division</keyword>
<keyword evidence="4 6" id="KW-0131">Cell cycle</keyword>
<dbReference type="AlphaFoldDB" id="A0AAU6PFB1"/>
<comment type="similarity">
    <text evidence="1 6">Belongs to the MinC family.</text>
</comment>
<proteinExistence type="inferred from homology"/>
<dbReference type="NCBIfam" id="TIGR01222">
    <property type="entry name" value="minC"/>
    <property type="match status" value="1"/>
</dbReference>
<evidence type="ECO:0000256" key="6">
    <source>
        <dbReference type="HAMAP-Rule" id="MF_00267"/>
    </source>
</evidence>
<dbReference type="Pfam" id="PF03775">
    <property type="entry name" value="MinC_C"/>
    <property type="match status" value="1"/>
</dbReference>
<dbReference type="PANTHER" id="PTHR34108">
    <property type="entry name" value="SEPTUM SITE-DETERMINING PROTEIN MINC"/>
    <property type="match status" value="1"/>
</dbReference>
<gene>
    <name evidence="6 9" type="primary">minC</name>
    <name evidence="9" type="ORF">Ctma_0418</name>
</gene>
<name>A0AAU6PFB1_9GAMM</name>
<comment type="function">
    <text evidence="5 6">Cell division inhibitor that blocks the formation of polar Z ring septums. Rapidly oscillates between the poles of the cell to destabilize FtsZ filaments that have formed before they mature into polar Z rings. Prevents FtsZ polymerization.</text>
</comment>
<evidence type="ECO:0000259" key="8">
    <source>
        <dbReference type="Pfam" id="PF05209"/>
    </source>
</evidence>
<feature type="domain" description="Septum formation inhibitor MinC N-terminal" evidence="8">
    <location>
        <begin position="7"/>
        <end position="75"/>
    </location>
</feature>
<sequence>MENDNLVEIKTQDETICTLKILSKNTSQLFDEIANLVEGDKDKYKYMPVILEIENKHFQANELAILIEILTQNQMAAIGIRSDIQELIDFARFSGLAVFNKFAKIIKEEKKPSATPQFKPEIKPKHRLPKIIVGEVAQSEQVLSKDSDLVLLAPVRADADVIAHGSVSAYREMQGNVFAGVDGDEKATIFLHSFNAQLVSIAGVYKQFETVPAKLHSRSVIVTLEEGKLKFQII</sequence>
<dbReference type="GO" id="GO:0051302">
    <property type="term" value="P:regulation of cell division"/>
    <property type="evidence" value="ECO:0007669"/>
    <property type="project" value="InterPro"/>
</dbReference>
<evidence type="ECO:0000313" key="9">
    <source>
        <dbReference type="EMBL" id="WXT99714.1"/>
    </source>
</evidence>
<reference evidence="9" key="1">
    <citation type="submission" date="2023-10" db="EMBL/GenBank/DDBJ databases">
        <title>The first scallop-associated chemosynthetic bacterial symbiont.</title>
        <authorList>
            <person name="Lin Y.-T."/>
            <person name="Sun J."/>
            <person name="Ip J.C.-H."/>
            <person name="He X."/>
            <person name="Gao Z.-M."/>
            <person name="Perez M."/>
            <person name="Xu T."/>
            <person name="Qian P.-Y."/>
            <person name="Qiu J.-W."/>
        </authorList>
    </citation>
    <scope>NUCLEOTIDE SEQUENCE</scope>
    <source>
        <strain evidence="9">Gill1</strain>
    </source>
</reference>
<dbReference type="GO" id="GO:0000917">
    <property type="term" value="P:division septum assembly"/>
    <property type="evidence" value="ECO:0007669"/>
    <property type="project" value="UniProtKB-KW"/>
</dbReference>
<keyword evidence="3 6" id="KW-0717">Septation</keyword>
<evidence type="ECO:0000256" key="4">
    <source>
        <dbReference type="ARBA" id="ARBA00023306"/>
    </source>
</evidence>
<dbReference type="InterPro" id="IPR007874">
    <property type="entry name" value="MinC_N"/>
</dbReference>
<protein>
    <recommendedName>
        <fullName evidence="6">Probable septum site-determining protein MinC</fullName>
    </recommendedName>
</protein>
<dbReference type="SUPFAM" id="SSF63848">
    <property type="entry name" value="Cell-division inhibitor MinC, C-terminal domain"/>
    <property type="match status" value="1"/>
</dbReference>
<dbReference type="InterPro" id="IPR005526">
    <property type="entry name" value="Septum_form_inhib_MinC_C"/>
</dbReference>
<feature type="domain" description="Septum formation inhibitor MinC C-terminal" evidence="7">
    <location>
        <begin position="138"/>
        <end position="231"/>
    </location>
</feature>
<evidence type="ECO:0000256" key="5">
    <source>
        <dbReference type="ARBA" id="ARBA00025606"/>
    </source>
</evidence>
<evidence type="ECO:0000256" key="2">
    <source>
        <dbReference type="ARBA" id="ARBA00022618"/>
    </source>
</evidence>
<evidence type="ECO:0000256" key="3">
    <source>
        <dbReference type="ARBA" id="ARBA00023210"/>
    </source>
</evidence>
<dbReference type="HAMAP" id="MF_00267">
    <property type="entry name" value="MinC"/>
    <property type="match status" value="1"/>
</dbReference>